<feature type="compositionally biased region" description="Acidic residues" evidence="1">
    <location>
        <begin position="434"/>
        <end position="446"/>
    </location>
</feature>
<comment type="caution">
    <text evidence="4">The sequence shown here is derived from an EMBL/GenBank/DDBJ whole genome shotgun (WGS) entry which is preliminary data.</text>
</comment>
<dbReference type="Proteomes" id="UP001063166">
    <property type="component" value="Unassembled WGS sequence"/>
</dbReference>
<dbReference type="SUPFAM" id="SSF118116">
    <property type="entry name" value="DNA mismatch repair protein MutL"/>
    <property type="match status" value="1"/>
</dbReference>
<evidence type="ECO:0000313" key="4">
    <source>
        <dbReference type="EMBL" id="GLB43816.1"/>
    </source>
</evidence>
<dbReference type="InterPro" id="IPR042121">
    <property type="entry name" value="MutL_C_regsub"/>
</dbReference>
<dbReference type="InterPro" id="IPR013507">
    <property type="entry name" value="DNA_mismatch_S5_2-like"/>
</dbReference>
<feature type="region of interest" description="Disordered" evidence="1">
    <location>
        <begin position="486"/>
        <end position="515"/>
    </location>
</feature>
<feature type="domain" description="DNA mismatch repair protein S5" evidence="3">
    <location>
        <begin position="23"/>
        <end position="137"/>
    </location>
</feature>
<sequence length="1057" mass="115894">MERCRIFRTSLANCHNSGGVDNARAYCSHEIRAESPGRHGRKPTEGFQWVSPLCSKLVSPSIFYVNGRPCNLTKIRKAFNEVYCSFNANQAPFILADFILPTDSVDVNVSPDKRTIFVHSEGNLIVKLKAALEEAFAPSRSMYDVGGSQSQQKTQSTLAISTIRPSTHKRTRLEFEDVELVDEEDVLSSTSRKGPGPPSPSLLANHATSEEPLFLSEDIDVESHQPSASSVLSSRPYAPAVRRTMSPTVSQMVDPYVAPRTELRGRRSPSSPVQPASPTVTQMIDERRSRKDDAMHVDDEDHPPVDRAPSPAVVPGRAASVVIDTTAAAWSAVARPAKDIEVELVEDERGPARKKWKSELSFGVSSVGQGGVRTGALAKKLQRTESSKKPRDDLRNKLVGFARMGSHIPASRAHEEDDDEEDVGYTYGGRGAYEDEAEDDELDPSSDVEQSIENSAGLRHDEPRSLATRLSPIVGDEIGQSSSKAIDLTSDDGLDDARVPPIFEDTSSSSLRQDDPISRPEVIRTTDKGHGDITLRLDLSRISDTWRRLHDEIASAFDDVSLPAEGRVPKDASLANTENNAGAADALARVIEKRDFAEMEIVGQFNLGFIVARRCKTGPAAAGEGGSAEGAAEMDDLFIVDQHAADEKYSFETLQQTTSIKSQRLFKPQAMELTASDELLALENMDVLRQNGFEVEEADVDEVSKSTVFDMKDLEELVHLLRDRPTGQMVRCSKARAMFAMRARRKSVMVGMPLNKQQMSLVVSHMGPTKAVHDQGCGMERIRRHSNQATPFLPSSISRPRILNESPRRAGNDNNAFVDRADIGVPGTRPVSRWESSFPPKARQPQPAVPPRAHELYSHSSAARVWIWSVLGTQYFRVPSWQSQEPQAPAMRRLTSFFARYIKARTVQKLALAPTDHRSATMKCRVLVLFAFVGGACVVATTGVGRRDVDLVGRDRLDVVLETTRQDIELVDRTAPNIEARHPRLPKTARSAAKRRASTGTPNTRSRSPRPSGTSSWGGSRGPTRARSTSRSGGPPATSFTRRAGTSGSRRSSGAGM</sequence>
<feature type="compositionally biased region" description="Basic residues" evidence="1">
    <location>
        <begin position="983"/>
        <end position="997"/>
    </location>
</feature>
<organism evidence="4 5">
    <name type="scientific">Lyophyllum shimeji</name>
    <name type="common">Hon-shimeji</name>
    <name type="synonym">Tricholoma shimeji</name>
    <dbReference type="NCBI Taxonomy" id="47721"/>
    <lineage>
        <taxon>Eukaryota</taxon>
        <taxon>Fungi</taxon>
        <taxon>Dikarya</taxon>
        <taxon>Basidiomycota</taxon>
        <taxon>Agaricomycotina</taxon>
        <taxon>Agaricomycetes</taxon>
        <taxon>Agaricomycetidae</taxon>
        <taxon>Agaricales</taxon>
        <taxon>Tricholomatineae</taxon>
        <taxon>Lyophyllaceae</taxon>
        <taxon>Lyophyllum</taxon>
    </lineage>
</organism>
<feature type="compositionally biased region" description="Low complexity" evidence="1">
    <location>
        <begin position="1041"/>
        <end position="1057"/>
    </location>
</feature>
<dbReference type="SUPFAM" id="SSF54211">
    <property type="entry name" value="Ribosomal protein S5 domain 2-like"/>
    <property type="match status" value="1"/>
</dbReference>
<feature type="compositionally biased region" description="Polar residues" evidence="1">
    <location>
        <begin position="268"/>
        <end position="282"/>
    </location>
</feature>
<gene>
    <name evidence="4" type="primary">PMS1</name>
    <name evidence="4" type="ORF">LshimejAT787_1403280</name>
</gene>
<dbReference type="GO" id="GO:0030983">
    <property type="term" value="F:mismatched DNA binding"/>
    <property type="evidence" value="ECO:0007669"/>
    <property type="project" value="InterPro"/>
</dbReference>
<feature type="compositionally biased region" description="Low complexity" evidence="1">
    <location>
        <begin position="998"/>
        <end position="1025"/>
    </location>
</feature>
<keyword evidence="5" id="KW-1185">Reference proteome</keyword>
<name>A0A9P3PZ80_LYOSH</name>
<dbReference type="Gene3D" id="3.30.230.10">
    <property type="match status" value="1"/>
</dbReference>
<protein>
    <submittedName>
        <fullName evidence="4">DNA mismatch repair protein</fullName>
    </submittedName>
</protein>
<dbReference type="OrthoDB" id="10263226at2759"/>
<feature type="domain" description="MutL C-terminal dimerisation" evidence="2">
    <location>
        <begin position="601"/>
        <end position="754"/>
    </location>
</feature>
<proteinExistence type="predicted"/>
<feature type="region of interest" description="Disordered" evidence="1">
    <location>
        <begin position="974"/>
        <end position="1057"/>
    </location>
</feature>
<feature type="region of interest" description="Disordered" evidence="1">
    <location>
        <begin position="260"/>
        <end position="313"/>
    </location>
</feature>
<dbReference type="PANTHER" id="PTHR10073">
    <property type="entry name" value="DNA MISMATCH REPAIR PROTEIN MLH, PMS, MUTL"/>
    <property type="match status" value="1"/>
</dbReference>
<evidence type="ECO:0000259" key="2">
    <source>
        <dbReference type="SMART" id="SM00853"/>
    </source>
</evidence>
<dbReference type="EMBL" id="BRPK01000014">
    <property type="protein sequence ID" value="GLB43816.1"/>
    <property type="molecule type" value="Genomic_DNA"/>
</dbReference>
<dbReference type="PANTHER" id="PTHR10073:SF52">
    <property type="entry name" value="MISMATCH REPAIR ENDONUCLEASE PMS2"/>
    <property type="match status" value="1"/>
</dbReference>
<reference evidence="4" key="1">
    <citation type="submission" date="2022-07" db="EMBL/GenBank/DDBJ databases">
        <title>The genome of Lyophyllum shimeji provides insight into the initial evolution of ectomycorrhizal fungal genome.</title>
        <authorList>
            <person name="Kobayashi Y."/>
            <person name="Shibata T."/>
            <person name="Hirakawa H."/>
            <person name="Shigenobu S."/>
            <person name="Nishiyama T."/>
            <person name="Yamada A."/>
            <person name="Hasebe M."/>
            <person name="Kawaguchi M."/>
        </authorList>
    </citation>
    <scope>NUCLEOTIDE SEQUENCE</scope>
    <source>
        <strain evidence="4">AT787</strain>
    </source>
</reference>
<dbReference type="SMART" id="SM00853">
    <property type="entry name" value="MutL_C"/>
    <property type="match status" value="1"/>
</dbReference>
<evidence type="ECO:0000256" key="1">
    <source>
        <dbReference type="SAM" id="MobiDB-lite"/>
    </source>
</evidence>
<dbReference type="AlphaFoldDB" id="A0A9P3PZ80"/>
<dbReference type="InterPro" id="IPR020568">
    <property type="entry name" value="Ribosomal_Su5_D2-typ_SF"/>
</dbReference>
<dbReference type="InterPro" id="IPR042120">
    <property type="entry name" value="MutL_C_dimsub"/>
</dbReference>
<feature type="compositionally biased region" description="Basic and acidic residues" evidence="1">
    <location>
        <begin position="284"/>
        <end position="305"/>
    </location>
</feature>
<feature type="region of interest" description="Disordered" evidence="1">
    <location>
        <begin position="406"/>
        <end position="465"/>
    </location>
</feature>
<dbReference type="GO" id="GO:0006298">
    <property type="term" value="P:mismatch repair"/>
    <property type="evidence" value="ECO:0007669"/>
    <property type="project" value="InterPro"/>
</dbReference>
<dbReference type="GO" id="GO:0005524">
    <property type="term" value="F:ATP binding"/>
    <property type="evidence" value="ECO:0007669"/>
    <property type="project" value="InterPro"/>
</dbReference>
<dbReference type="InterPro" id="IPR038973">
    <property type="entry name" value="MutL/Mlh/Pms-like"/>
</dbReference>
<dbReference type="Pfam" id="PF01119">
    <property type="entry name" value="DNA_mis_repair"/>
    <property type="match status" value="1"/>
</dbReference>
<feature type="region of interest" description="Disordered" evidence="1">
    <location>
        <begin position="186"/>
        <end position="205"/>
    </location>
</feature>
<feature type="region of interest" description="Disordered" evidence="1">
    <location>
        <begin position="790"/>
        <end position="853"/>
    </location>
</feature>
<dbReference type="GO" id="GO:0140664">
    <property type="term" value="F:ATP-dependent DNA damage sensor activity"/>
    <property type="evidence" value="ECO:0007669"/>
    <property type="project" value="InterPro"/>
</dbReference>
<dbReference type="InterPro" id="IPR014721">
    <property type="entry name" value="Ribsml_uS5_D2-typ_fold_subgr"/>
</dbReference>
<dbReference type="SMART" id="SM01340">
    <property type="entry name" value="DNA_mis_repair"/>
    <property type="match status" value="1"/>
</dbReference>
<evidence type="ECO:0000259" key="3">
    <source>
        <dbReference type="SMART" id="SM01340"/>
    </source>
</evidence>
<dbReference type="InterPro" id="IPR014790">
    <property type="entry name" value="MutL_C"/>
</dbReference>
<dbReference type="FunFam" id="3.30.1370.100:FF:000001">
    <property type="entry name" value="Mismatch repair endonuclease pms1, putative"/>
    <property type="match status" value="1"/>
</dbReference>
<evidence type="ECO:0000313" key="5">
    <source>
        <dbReference type="Proteomes" id="UP001063166"/>
    </source>
</evidence>
<dbReference type="Gene3D" id="3.30.1540.20">
    <property type="entry name" value="MutL, C-terminal domain, dimerisation subdomain"/>
    <property type="match status" value="1"/>
</dbReference>
<dbReference type="InterPro" id="IPR037198">
    <property type="entry name" value="MutL_C_sf"/>
</dbReference>
<dbReference type="GO" id="GO:0032389">
    <property type="term" value="C:MutLalpha complex"/>
    <property type="evidence" value="ECO:0007669"/>
    <property type="project" value="TreeGrafter"/>
</dbReference>
<dbReference type="GO" id="GO:0016887">
    <property type="term" value="F:ATP hydrolysis activity"/>
    <property type="evidence" value="ECO:0007669"/>
    <property type="project" value="InterPro"/>
</dbReference>
<dbReference type="Gene3D" id="3.30.1370.100">
    <property type="entry name" value="MutL, C-terminal domain, regulatory subdomain"/>
    <property type="match status" value="1"/>
</dbReference>
<dbReference type="Pfam" id="PF08676">
    <property type="entry name" value="MutL_C"/>
    <property type="match status" value="1"/>
</dbReference>
<accession>A0A9P3PZ80</accession>